<accession>A0A8T0HBB3</accession>
<dbReference type="InterPro" id="IPR057191">
    <property type="entry name" value="DUF7869"/>
</dbReference>
<comment type="caution">
    <text evidence="3">The sequence shown here is derived from an EMBL/GenBank/DDBJ whole genome shotgun (WGS) entry which is preliminary data.</text>
</comment>
<protein>
    <recommendedName>
        <fullName evidence="2">DUF7869 domain-containing protein</fullName>
    </recommendedName>
</protein>
<gene>
    <name evidence="3" type="ORF">KC19_7G136300</name>
</gene>
<dbReference type="Proteomes" id="UP000822688">
    <property type="component" value="Chromosome 7"/>
</dbReference>
<keyword evidence="4" id="KW-1185">Reference proteome</keyword>
<evidence type="ECO:0000313" key="4">
    <source>
        <dbReference type="Proteomes" id="UP000822688"/>
    </source>
</evidence>
<feature type="compositionally biased region" description="Polar residues" evidence="1">
    <location>
        <begin position="203"/>
        <end position="213"/>
    </location>
</feature>
<name>A0A8T0HBB3_CERPU</name>
<evidence type="ECO:0000256" key="1">
    <source>
        <dbReference type="SAM" id="MobiDB-lite"/>
    </source>
</evidence>
<reference evidence="3" key="1">
    <citation type="submission" date="2020-06" db="EMBL/GenBank/DDBJ databases">
        <title>WGS assembly of Ceratodon purpureus strain R40.</title>
        <authorList>
            <person name="Carey S.B."/>
            <person name="Jenkins J."/>
            <person name="Shu S."/>
            <person name="Lovell J.T."/>
            <person name="Sreedasyam A."/>
            <person name="Maumus F."/>
            <person name="Tiley G.P."/>
            <person name="Fernandez-Pozo N."/>
            <person name="Barry K."/>
            <person name="Chen C."/>
            <person name="Wang M."/>
            <person name="Lipzen A."/>
            <person name="Daum C."/>
            <person name="Saski C.A."/>
            <person name="Payton A.C."/>
            <person name="Mcbreen J.C."/>
            <person name="Conrad R.E."/>
            <person name="Kollar L.M."/>
            <person name="Olsson S."/>
            <person name="Huttunen S."/>
            <person name="Landis J.B."/>
            <person name="Wickett N.J."/>
            <person name="Johnson M.G."/>
            <person name="Rensing S.A."/>
            <person name="Grimwood J."/>
            <person name="Schmutz J."/>
            <person name="Mcdaniel S.F."/>
        </authorList>
    </citation>
    <scope>NUCLEOTIDE SEQUENCE</scope>
    <source>
        <strain evidence="3">R40</strain>
    </source>
</reference>
<evidence type="ECO:0000259" key="2">
    <source>
        <dbReference type="Pfam" id="PF25273"/>
    </source>
</evidence>
<dbReference type="AlphaFoldDB" id="A0A8T0HBB3"/>
<feature type="region of interest" description="Disordered" evidence="1">
    <location>
        <begin position="147"/>
        <end position="213"/>
    </location>
</feature>
<dbReference type="EMBL" id="CM026428">
    <property type="protein sequence ID" value="KAG0567459.1"/>
    <property type="molecule type" value="Genomic_DNA"/>
</dbReference>
<feature type="domain" description="DUF7869" evidence="2">
    <location>
        <begin position="657"/>
        <end position="800"/>
    </location>
</feature>
<dbReference type="Pfam" id="PF25273">
    <property type="entry name" value="DUF7869"/>
    <property type="match status" value="1"/>
</dbReference>
<dbReference type="PANTHER" id="PTHR33153:SF3">
    <property type="entry name" value="TRAFFICKING PROTEIN PARTICLE COMPLEX SUBUNIT 11 DOMAIN-CONTAINING PROTEIN"/>
    <property type="match status" value="1"/>
</dbReference>
<proteinExistence type="predicted"/>
<sequence>MILWEAADLRPFGEVEDDDINAVGCPPTDVEEDVEPVQEFLDLAEQMEVALLEESGGSKRCVAAGVIMECSPKGTWEGFLIPHSFFLIVRVSSVNPEFSETPAFCELPNVLTIGCAVGRLVLWSGYKVCPLVNGAWAGTYPVGCPPTEPHLGNDNEEIDESNSAPSEQDLGTRAPMNISSDDDVSKQGESDVDTNDHCWGPDSGTSGTPSTPDASYLDPNLWRNRYVELLNHDLSVRGRAMIQVCLSDEACDDEVLGDTEVGVLFVSEDDHLQMTTLRWSLTHTRLEGGHLLSDIITYCSENLADADDGLDGVPKNAYRLVKRKVREKDDVSSAKLRQMVVPAECRLARREMSFVVQGHLRTVPGKRKLYVTLANVDVCEVAWYIIHGVSKSAYYSYKASARSGRVSGSHGNSGNADQMPNEFRMIGKKRVAALKVLPSAMNSNHVREMANAVNEQCNAKPISQSSVNRMRKEYFRNVEVKAVGSNFSKCTECDFLVELIAKYPRGSDEWQSLTEDRTRHLNYQRACRNIYYGWTTQSIQSPNEFLCIIHDKMDTSKTAIPRMQRITKATAGLGQIPISCTGMLTHGDPNFTISSLCRVFRALERLPVRESKALFEAPPQNEFFEALMHGSSRCIPSIPLSRDEPLTPPLPGRLAVPLPKKLYLQLDNSAKDNKNRFLLAFCSLLTARRIFKEVTVGFLIVGHTHEDIDAHFSHLSKLIKRKNTYCLANLMKAFMDSQKTVVFIPEVVQEVADFKSYVADFHHDGGNAIEGHSEMHLFKFYVVEDGEDAGWPVMRYKKRATDPSWLPPGKPEDHLPIWMGRAIEPVITEPGPNYGKFKVEWWTPMKGKKEGKKKVARECWTRQWERELTLAEWVECKSVVYTHRTKKTTHEGPPKSHLIPEEVVIAAMANFKSHGISMNWNDEEED</sequence>
<organism evidence="3 4">
    <name type="scientific">Ceratodon purpureus</name>
    <name type="common">Fire moss</name>
    <name type="synonym">Dicranum purpureum</name>
    <dbReference type="NCBI Taxonomy" id="3225"/>
    <lineage>
        <taxon>Eukaryota</taxon>
        <taxon>Viridiplantae</taxon>
        <taxon>Streptophyta</taxon>
        <taxon>Embryophyta</taxon>
        <taxon>Bryophyta</taxon>
        <taxon>Bryophytina</taxon>
        <taxon>Bryopsida</taxon>
        <taxon>Dicranidae</taxon>
        <taxon>Pseudoditrichales</taxon>
        <taxon>Ditrichaceae</taxon>
        <taxon>Ceratodon</taxon>
    </lineage>
</organism>
<dbReference type="PANTHER" id="PTHR33153">
    <property type="entry name" value="MYND-TYPE DOMAIN-CONTAINING PROTEIN"/>
    <property type="match status" value="1"/>
</dbReference>
<evidence type="ECO:0000313" key="3">
    <source>
        <dbReference type="EMBL" id="KAG0567459.1"/>
    </source>
</evidence>